<dbReference type="Proteomes" id="UP000705823">
    <property type="component" value="Unassembled WGS sequence"/>
</dbReference>
<dbReference type="CDD" id="cd16917">
    <property type="entry name" value="HATPase_UhpB-NarQ-NarX-like"/>
    <property type="match status" value="1"/>
</dbReference>
<name>A0A8J8TBM9_9EURY</name>
<keyword evidence="6 8" id="KW-0067">ATP-binding</keyword>
<dbReference type="PANTHER" id="PTHR44936">
    <property type="entry name" value="SENSOR PROTEIN CREC"/>
    <property type="match status" value="1"/>
</dbReference>
<evidence type="ECO:0000313" key="8">
    <source>
        <dbReference type="EMBL" id="TQQ81365.1"/>
    </source>
</evidence>
<accession>A0A8J8TBM9</accession>
<evidence type="ECO:0000256" key="2">
    <source>
        <dbReference type="ARBA" id="ARBA00012438"/>
    </source>
</evidence>
<dbReference type="PRINTS" id="PR00344">
    <property type="entry name" value="BCTRLSENSOR"/>
</dbReference>
<keyword evidence="5" id="KW-0418">Kinase</keyword>
<keyword evidence="4" id="KW-0547">Nucleotide-binding</keyword>
<dbReference type="PANTHER" id="PTHR44936:SF10">
    <property type="entry name" value="SENSOR PROTEIN RSTB"/>
    <property type="match status" value="1"/>
</dbReference>
<evidence type="ECO:0000256" key="6">
    <source>
        <dbReference type="ARBA" id="ARBA00022840"/>
    </source>
</evidence>
<dbReference type="EC" id="2.7.13.3" evidence="2"/>
<gene>
    <name evidence="8" type="ORF">EGH24_09080</name>
</gene>
<proteinExistence type="predicted"/>
<dbReference type="InterPro" id="IPR005467">
    <property type="entry name" value="His_kinase_dom"/>
</dbReference>
<protein>
    <recommendedName>
        <fullName evidence="2">histidine kinase</fullName>
        <ecNumber evidence="2">2.7.13.3</ecNumber>
    </recommendedName>
</protein>
<dbReference type="EMBL" id="RKLU01000003">
    <property type="protein sequence ID" value="TQQ81365.1"/>
    <property type="molecule type" value="Genomic_DNA"/>
</dbReference>
<reference evidence="8" key="1">
    <citation type="submission" date="2019-02" db="EMBL/GenBank/DDBJ databases">
        <title>Halonotius sp. a new haloarchaeum isolated from saline soil.</title>
        <authorList>
            <person name="Duran-Viseras A."/>
            <person name="Sanchez-Porro C."/>
            <person name="Ventosa A."/>
        </authorList>
    </citation>
    <scope>NUCLEOTIDE SEQUENCE</scope>
    <source>
        <strain evidence="8">F15B</strain>
    </source>
</reference>
<dbReference type="InterPro" id="IPR004358">
    <property type="entry name" value="Sig_transdc_His_kin-like_C"/>
</dbReference>
<evidence type="ECO:0000259" key="7">
    <source>
        <dbReference type="PROSITE" id="PS50109"/>
    </source>
</evidence>
<evidence type="ECO:0000256" key="1">
    <source>
        <dbReference type="ARBA" id="ARBA00000085"/>
    </source>
</evidence>
<organism evidence="8 9">
    <name type="scientific">Halonotius terrestris</name>
    <dbReference type="NCBI Taxonomy" id="2487750"/>
    <lineage>
        <taxon>Archaea</taxon>
        <taxon>Methanobacteriati</taxon>
        <taxon>Methanobacteriota</taxon>
        <taxon>Stenosarchaea group</taxon>
        <taxon>Halobacteria</taxon>
        <taxon>Halobacteriales</taxon>
        <taxon>Haloferacaceae</taxon>
        <taxon>Halonotius</taxon>
    </lineage>
</organism>
<evidence type="ECO:0000256" key="4">
    <source>
        <dbReference type="ARBA" id="ARBA00022741"/>
    </source>
</evidence>
<evidence type="ECO:0000256" key="3">
    <source>
        <dbReference type="ARBA" id="ARBA00022679"/>
    </source>
</evidence>
<dbReference type="InterPro" id="IPR036890">
    <property type="entry name" value="HATPase_C_sf"/>
</dbReference>
<dbReference type="InterPro" id="IPR050980">
    <property type="entry name" value="2C_sensor_his_kinase"/>
</dbReference>
<dbReference type="Pfam" id="PF02518">
    <property type="entry name" value="HATPase_c"/>
    <property type="match status" value="1"/>
</dbReference>
<dbReference type="Gene3D" id="3.30.565.10">
    <property type="entry name" value="Histidine kinase-like ATPase, C-terminal domain"/>
    <property type="match status" value="1"/>
</dbReference>
<evidence type="ECO:0000313" key="9">
    <source>
        <dbReference type="Proteomes" id="UP000705823"/>
    </source>
</evidence>
<dbReference type="SUPFAM" id="SSF55874">
    <property type="entry name" value="ATPase domain of HSP90 chaperone/DNA topoisomerase II/histidine kinase"/>
    <property type="match status" value="1"/>
</dbReference>
<comment type="caution">
    <text evidence="8">The sequence shown here is derived from an EMBL/GenBank/DDBJ whole genome shotgun (WGS) entry which is preliminary data.</text>
</comment>
<keyword evidence="9" id="KW-1185">Reference proteome</keyword>
<sequence>MTDADSDTEQYQTKIESIFGKLVTIGDKAQRTETVLAADPLANSATELSVLIEDAVTSIEADTESVPISVSVPAETAVRINPVVIQSIIEELLSNAIRHSGCSEITVSYEPEATTLVVTDDGSGIPSHEITVLDNAEETALEHGSGLGLWLIKWGTDSFGGRATFDTDDTGTRVRIKIPADLVDEA</sequence>
<dbReference type="AlphaFoldDB" id="A0A8J8TBM9"/>
<feature type="domain" description="Histidine kinase" evidence="7">
    <location>
        <begin position="1"/>
        <end position="182"/>
    </location>
</feature>
<evidence type="ECO:0000256" key="5">
    <source>
        <dbReference type="ARBA" id="ARBA00022777"/>
    </source>
</evidence>
<dbReference type="PROSITE" id="PS50109">
    <property type="entry name" value="HIS_KIN"/>
    <property type="match status" value="1"/>
</dbReference>
<dbReference type="GO" id="GO:0004673">
    <property type="term" value="F:protein histidine kinase activity"/>
    <property type="evidence" value="ECO:0007669"/>
    <property type="project" value="UniProtKB-EC"/>
</dbReference>
<dbReference type="SMART" id="SM00387">
    <property type="entry name" value="HATPase_c"/>
    <property type="match status" value="1"/>
</dbReference>
<dbReference type="InterPro" id="IPR003594">
    <property type="entry name" value="HATPase_dom"/>
</dbReference>
<comment type="catalytic activity">
    <reaction evidence="1">
        <text>ATP + protein L-histidine = ADP + protein N-phospho-L-histidine.</text>
        <dbReference type="EC" id="2.7.13.3"/>
    </reaction>
</comment>
<dbReference type="GO" id="GO:0005524">
    <property type="term" value="F:ATP binding"/>
    <property type="evidence" value="ECO:0007669"/>
    <property type="project" value="UniProtKB-KW"/>
</dbReference>
<keyword evidence="3" id="KW-0808">Transferase</keyword>